<dbReference type="InterPro" id="IPR036514">
    <property type="entry name" value="SGNH_hydro_sf"/>
</dbReference>
<dbReference type="PANTHER" id="PTHR30383:SF5">
    <property type="entry name" value="SGNH HYDROLASE-TYPE ESTERASE DOMAIN-CONTAINING PROTEIN"/>
    <property type="match status" value="1"/>
</dbReference>
<sequence>MMPKNISFILLIFFINTMKSNIYAQDWANLSKYQSDNIRIIQEAKPIKAVFMGDSITEFWLAQQPDFFSSNNYINRGISGQTTPQMLLRFRQDVVALKPKIVVILAGINDIAGNTGETTLETITNNIQSMIEIAKANHIKVILCAVLPANDFYWNPNKKPANQVIDLNKMLKNYAEKNKISFVDYYKYMVDNQKGLQKTLSPDGVHPNLKGYQVMQPLLQHEIQNILKK</sequence>
<gene>
    <name evidence="2" type="ORF">B0A77_03335</name>
</gene>
<reference evidence="2 3" key="1">
    <citation type="submission" date="2017-09" db="EMBL/GenBank/DDBJ databases">
        <title>Whole genomes of Flavobacteriaceae.</title>
        <authorList>
            <person name="Stine C."/>
            <person name="Li C."/>
            <person name="Tadesse D."/>
        </authorList>
    </citation>
    <scope>NUCLEOTIDE SEQUENCE [LARGE SCALE GENOMIC DNA]</scope>
    <source>
        <strain evidence="2 3">ATCC 35036</strain>
    </source>
</reference>
<organism evidence="2 3">
    <name type="scientific">Flavobacterium branchiophilum</name>
    <dbReference type="NCBI Taxonomy" id="55197"/>
    <lineage>
        <taxon>Bacteria</taxon>
        <taxon>Pseudomonadati</taxon>
        <taxon>Bacteroidota</taxon>
        <taxon>Flavobacteriia</taxon>
        <taxon>Flavobacteriales</taxon>
        <taxon>Flavobacteriaceae</taxon>
        <taxon>Flavobacterium</taxon>
    </lineage>
</organism>
<dbReference type="OrthoDB" id="9794725at2"/>
<evidence type="ECO:0000313" key="3">
    <source>
        <dbReference type="Proteomes" id="UP000220828"/>
    </source>
</evidence>
<dbReference type="Proteomes" id="UP000220828">
    <property type="component" value="Unassembled WGS sequence"/>
</dbReference>
<keyword evidence="2" id="KW-0378">Hydrolase</keyword>
<accession>A0A2H3KDU4</accession>
<dbReference type="Pfam" id="PF13472">
    <property type="entry name" value="Lipase_GDSL_2"/>
    <property type="match status" value="1"/>
</dbReference>
<dbReference type="GO" id="GO:0004622">
    <property type="term" value="F:phosphatidylcholine lysophospholipase activity"/>
    <property type="evidence" value="ECO:0007669"/>
    <property type="project" value="TreeGrafter"/>
</dbReference>
<evidence type="ECO:0000313" key="2">
    <source>
        <dbReference type="EMBL" id="PDS26128.1"/>
    </source>
</evidence>
<dbReference type="Gene3D" id="3.40.50.1110">
    <property type="entry name" value="SGNH hydrolase"/>
    <property type="match status" value="1"/>
</dbReference>
<dbReference type="PANTHER" id="PTHR30383">
    <property type="entry name" value="THIOESTERASE 1/PROTEASE 1/LYSOPHOSPHOLIPASE L1"/>
    <property type="match status" value="1"/>
</dbReference>
<dbReference type="CDD" id="cd04501">
    <property type="entry name" value="SGNH_hydrolase_like_4"/>
    <property type="match status" value="1"/>
</dbReference>
<name>A0A2H3KDU4_9FLAO</name>
<proteinExistence type="predicted"/>
<dbReference type="EMBL" id="PCMW01000019">
    <property type="protein sequence ID" value="PDS26128.1"/>
    <property type="molecule type" value="Genomic_DNA"/>
</dbReference>
<dbReference type="InterPro" id="IPR013830">
    <property type="entry name" value="SGNH_hydro"/>
</dbReference>
<comment type="caution">
    <text evidence="2">The sequence shown here is derived from an EMBL/GenBank/DDBJ whole genome shotgun (WGS) entry which is preliminary data.</text>
</comment>
<feature type="domain" description="SGNH hydrolase-type esterase" evidence="1">
    <location>
        <begin position="51"/>
        <end position="214"/>
    </location>
</feature>
<protein>
    <submittedName>
        <fullName evidence="2">Acylhydrolase</fullName>
    </submittedName>
</protein>
<dbReference type="AlphaFoldDB" id="A0A2H3KDU4"/>
<dbReference type="InterPro" id="IPR051532">
    <property type="entry name" value="Ester_Hydrolysis_Enzymes"/>
</dbReference>
<evidence type="ECO:0000259" key="1">
    <source>
        <dbReference type="Pfam" id="PF13472"/>
    </source>
</evidence>
<dbReference type="SUPFAM" id="SSF52266">
    <property type="entry name" value="SGNH hydrolase"/>
    <property type="match status" value="1"/>
</dbReference>